<gene>
    <name evidence="2" type="ORF">HID58_011585</name>
    <name evidence="1" type="ORF">HID58_071199</name>
</gene>
<proteinExistence type="predicted"/>
<evidence type="ECO:0000313" key="1">
    <source>
        <dbReference type="EMBL" id="KAH0873837.1"/>
    </source>
</evidence>
<organism evidence="1 3">
    <name type="scientific">Brassica napus</name>
    <name type="common">Rape</name>
    <dbReference type="NCBI Taxonomy" id="3708"/>
    <lineage>
        <taxon>Eukaryota</taxon>
        <taxon>Viridiplantae</taxon>
        <taxon>Streptophyta</taxon>
        <taxon>Embryophyta</taxon>
        <taxon>Tracheophyta</taxon>
        <taxon>Spermatophyta</taxon>
        <taxon>Magnoliopsida</taxon>
        <taxon>eudicotyledons</taxon>
        <taxon>Gunneridae</taxon>
        <taxon>Pentapetalae</taxon>
        <taxon>rosids</taxon>
        <taxon>malvids</taxon>
        <taxon>Brassicales</taxon>
        <taxon>Brassicaceae</taxon>
        <taxon>Brassiceae</taxon>
        <taxon>Brassica</taxon>
    </lineage>
</organism>
<comment type="caution">
    <text evidence="1">The sequence shown here is derived from an EMBL/GenBank/DDBJ whole genome shotgun (WGS) entry which is preliminary data.</text>
</comment>
<keyword evidence="3" id="KW-1185">Reference proteome</keyword>
<sequence>MRMATPRSR</sequence>
<evidence type="ECO:0000313" key="3">
    <source>
        <dbReference type="Proteomes" id="UP000824890"/>
    </source>
</evidence>
<accession>A0ABQ7Z0W3</accession>
<dbReference type="EMBL" id="JAGKQM010000003">
    <property type="protein sequence ID" value="KAH0934468.1"/>
    <property type="molecule type" value="Genomic_DNA"/>
</dbReference>
<protein>
    <submittedName>
        <fullName evidence="1">Uncharacterized protein</fullName>
    </submittedName>
</protein>
<name>A0ABQ7Z0W3_BRANA</name>
<evidence type="ECO:0000313" key="2">
    <source>
        <dbReference type="EMBL" id="KAH0934468.1"/>
    </source>
</evidence>
<dbReference type="EMBL" id="JAGKQM010000016">
    <property type="protein sequence ID" value="KAH0873837.1"/>
    <property type="molecule type" value="Genomic_DNA"/>
</dbReference>
<reference evidence="1 3" key="1">
    <citation type="submission" date="2021-05" db="EMBL/GenBank/DDBJ databases">
        <title>Genome Assembly of Synthetic Allotetraploid Brassica napus Reveals Homoeologous Exchanges between Subgenomes.</title>
        <authorList>
            <person name="Davis J.T."/>
        </authorList>
    </citation>
    <scope>NUCLEOTIDE SEQUENCE [LARGE SCALE GENOMIC DNA]</scope>
    <source>
        <strain evidence="3">cv. Da-Ae</strain>
        <tissue evidence="1">Seedling</tissue>
    </source>
</reference>
<dbReference type="Proteomes" id="UP000824890">
    <property type="component" value="Unassembled WGS sequence"/>
</dbReference>